<name>A0A0K2S1U7_9MICC</name>
<dbReference type="Proteomes" id="UP000066203">
    <property type="component" value="Chromosome"/>
</dbReference>
<proteinExistence type="predicted"/>
<evidence type="ECO:0000313" key="2">
    <source>
        <dbReference type="EMBL" id="BAS20782.1"/>
    </source>
</evidence>
<sequence length="111" mass="12521">MNRLVSHKCRPCWGQRPHHSSLRSHHRCGCGQVTQKVRNTENGPRTFPSMLPACGQKNRNDGGELSRQWNTQPARPTTGSPQAHPHIPTHTSGTRGNHNRNRRAPKKALRI</sequence>
<evidence type="ECO:0000313" key="3">
    <source>
        <dbReference type="Proteomes" id="UP000066203"/>
    </source>
</evidence>
<dbReference type="EMBL" id="AP014938">
    <property type="protein sequence ID" value="BAS20782.1"/>
    <property type="molecule type" value="Genomic_DNA"/>
</dbReference>
<feature type="region of interest" description="Disordered" evidence="1">
    <location>
        <begin position="39"/>
        <end position="111"/>
    </location>
</feature>
<evidence type="ECO:0000256" key="1">
    <source>
        <dbReference type="SAM" id="MobiDB-lite"/>
    </source>
</evidence>
<protein>
    <submittedName>
        <fullName evidence="2">Uncharacterized protein</fullName>
    </submittedName>
</protein>
<feature type="compositionally biased region" description="Polar residues" evidence="1">
    <location>
        <begin position="67"/>
        <end position="81"/>
    </location>
</feature>
<feature type="compositionally biased region" description="Basic residues" evidence="1">
    <location>
        <begin position="97"/>
        <end position="111"/>
    </location>
</feature>
<dbReference type="PATRIC" id="fig|43675.28.peg.1571"/>
<organism evidence="2">
    <name type="scientific">Rothia mucilaginosa</name>
    <dbReference type="NCBI Taxonomy" id="43675"/>
    <lineage>
        <taxon>Bacteria</taxon>
        <taxon>Bacillati</taxon>
        <taxon>Actinomycetota</taxon>
        <taxon>Actinomycetes</taxon>
        <taxon>Micrococcales</taxon>
        <taxon>Micrococcaceae</taxon>
        <taxon>Rothia</taxon>
    </lineage>
</organism>
<dbReference type="AlphaFoldDB" id="A0A0K2S1U7"/>
<gene>
    <name evidence="2" type="ORF">RM6536_1535</name>
</gene>
<accession>A0A0K2S1U7</accession>
<reference evidence="3" key="1">
    <citation type="submission" date="2015-08" db="EMBL/GenBank/DDBJ databases">
        <title>Complete genome sequence of Rothia mucilaginosa strain NUM-Rm6536.</title>
        <authorList>
            <person name="Nambu T."/>
        </authorList>
    </citation>
    <scope>NUCLEOTIDE SEQUENCE [LARGE SCALE GENOMIC DNA]</scope>
    <source>
        <strain evidence="3">NUM-Rm6536</strain>
    </source>
</reference>